<dbReference type="EMBL" id="KK100357">
    <property type="protein sequence ID" value="KIZ06556.1"/>
    <property type="molecule type" value="Genomic_DNA"/>
</dbReference>
<accession>A0A0D2NQF0</accession>
<organism evidence="1 2">
    <name type="scientific">Monoraphidium neglectum</name>
    <dbReference type="NCBI Taxonomy" id="145388"/>
    <lineage>
        <taxon>Eukaryota</taxon>
        <taxon>Viridiplantae</taxon>
        <taxon>Chlorophyta</taxon>
        <taxon>core chlorophytes</taxon>
        <taxon>Chlorophyceae</taxon>
        <taxon>CS clade</taxon>
        <taxon>Sphaeropleales</taxon>
        <taxon>Selenastraceae</taxon>
        <taxon>Monoraphidium</taxon>
    </lineage>
</organism>
<name>A0A0D2NQF0_9CHLO</name>
<protein>
    <recommendedName>
        <fullName evidence="3">Methyltransferase type 11 domain-containing protein</fullName>
    </recommendedName>
</protein>
<dbReference type="RefSeq" id="XP_013905575.1">
    <property type="nucleotide sequence ID" value="XM_014050121.1"/>
</dbReference>
<reference evidence="1 2" key="1">
    <citation type="journal article" date="2013" name="BMC Genomics">
        <title>Reconstruction of the lipid metabolism for the microalga Monoraphidium neglectum from its genome sequence reveals characteristics suitable for biofuel production.</title>
        <authorList>
            <person name="Bogen C."/>
            <person name="Al-Dilaimi A."/>
            <person name="Albersmeier A."/>
            <person name="Wichmann J."/>
            <person name="Grundmann M."/>
            <person name="Rupp O."/>
            <person name="Lauersen K.J."/>
            <person name="Blifernez-Klassen O."/>
            <person name="Kalinowski J."/>
            <person name="Goesmann A."/>
            <person name="Mussgnug J.H."/>
            <person name="Kruse O."/>
        </authorList>
    </citation>
    <scope>NUCLEOTIDE SEQUENCE [LARGE SCALE GENOMIC DNA]</scope>
    <source>
        <strain evidence="1 2">SAG 48.87</strain>
    </source>
</reference>
<dbReference type="STRING" id="145388.A0A0D2NQF0"/>
<keyword evidence="2" id="KW-1185">Reference proteome</keyword>
<dbReference type="SUPFAM" id="SSF53335">
    <property type="entry name" value="S-adenosyl-L-methionine-dependent methyltransferases"/>
    <property type="match status" value="1"/>
</dbReference>
<dbReference type="GeneID" id="25731507"/>
<evidence type="ECO:0000313" key="1">
    <source>
        <dbReference type="EMBL" id="KIZ06556.1"/>
    </source>
</evidence>
<gene>
    <name evidence="1" type="ORF">MNEG_1399</name>
</gene>
<evidence type="ECO:0008006" key="3">
    <source>
        <dbReference type="Google" id="ProtNLM"/>
    </source>
</evidence>
<dbReference type="KEGG" id="mng:MNEG_1399"/>
<dbReference type="AlphaFoldDB" id="A0A0D2NQF0"/>
<dbReference type="OrthoDB" id="566690at2759"/>
<evidence type="ECO:0000313" key="2">
    <source>
        <dbReference type="Proteomes" id="UP000054498"/>
    </source>
</evidence>
<proteinExistence type="predicted"/>
<sequence>MGANETIAAFLRGCTLEERERIGYEAHSTALYLGEEVVTVQSAEEEAVLAAAPLRDLAALNGINIGAGGRPVHPTLLMVDAHRGFGSEGAALPSAQKAPLSTIMAWADDLPFKQGSLDYAISLHNLEHLPDPVGMLQPQLQFCHDMQS</sequence>
<dbReference type="Proteomes" id="UP000054498">
    <property type="component" value="Unassembled WGS sequence"/>
</dbReference>
<dbReference type="InterPro" id="IPR029063">
    <property type="entry name" value="SAM-dependent_MTases_sf"/>
</dbReference>